<dbReference type="InterPro" id="IPR032739">
    <property type="entry name" value="MRNIP"/>
</dbReference>
<evidence type="ECO:0000256" key="1">
    <source>
        <dbReference type="SAM" id="MobiDB-lite"/>
    </source>
</evidence>
<feature type="region of interest" description="Disordered" evidence="1">
    <location>
        <begin position="78"/>
        <end position="201"/>
    </location>
</feature>
<dbReference type="AlphaFoldDB" id="A0AAW1E8Q5"/>
<proteinExistence type="predicted"/>
<dbReference type="Pfam" id="PF15749">
    <property type="entry name" value="MRNIP"/>
    <property type="match status" value="1"/>
</dbReference>
<feature type="domain" description="MRN complex-interacting protein N-terminal" evidence="2">
    <location>
        <begin position="7"/>
        <end position="92"/>
    </location>
</feature>
<name>A0AAW1E8Q5_ZOAVI</name>
<dbReference type="GO" id="GO:0003682">
    <property type="term" value="F:chromatin binding"/>
    <property type="evidence" value="ECO:0007669"/>
    <property type="project" value="TreeGrafter"/>
</dbReference>
<protein>
    <recommendedName>
        <fullName evidence="2">MRN complex-interacting protein N-terminal domain-containing protein</fullName>
    </recommendedName>
</protein>
<accession>A0AAW1E8Q5</accession>
<evidence type="ECO:0000313" key="4">
    <source>
        <dbReference type="Proteomes" id="UP001488805"/>
    </source>
</evidence>
<dbReference type="PANTHER" id="PTHR15863:SF2">
    <property type="entry name" value="MRN COMPLEX-INTERACTING PROTEIN"/>
    <property type="match status" value="1"/>
</dbReference>
<dbReference type="Proteomes" id="UP001488805">
    <property type="component" value="Unassembled WGS sequence"/>
</dbReference>
<dbReference type="InterPro" id="IPR049472">
    <property type="entry name" value="MRNIP_N"/>
</dbReference>
<dbReference type="GO" id="GO:0007095">
    <property type="term" value="P:mitotic G2 DNA damage checkpoint signaling"/>
    <property type="evidence" value="ECO:0007669"/>
    <property type="project" value="TreeGrafter"/>
</dbReference>
<sequence>MVQEFHVLRCSTCESFQVQQVKKVNKWSCKLCGEKQSLLKEFGRGSGADCRRHVQKLNASRGATMEEQDTWSLRKQVEADREDVPEEHDQMRPTGSSRWSKYLDTPEEAEPDQEEENVLMDRQQLHGNNMTDRKRKRINGRTDGGRPDKWTPEQTNWSSRMMKTTSLRNKSPPRENHTRTKSLNHTSPPTKSINPPSVGSGAVSRWACFLRPDFQEEAEEPSVSARSQSVGGAVSLSCNDNISQARATLPVSSMFENGENFSFDDF</sequence>
<evidence type="ECO:0000259" key="2">
    <source>
        <dbReference type="Pfam" id="PF15749"/>
    </source>
</evidence>
<feature type="compositionally biased region" description="Acidic residues" evidence="1">
    <location>
        <begin position="105"/>
        <end position="118"/>
    </location>
</feature>
<feature type="compositionally biased region" description="Polar residues" evidence="1">
    <location>
        <begin position="181"/>
        <end position="197"/>
    </location>
</feature>
<dbReference type="EMBL" id="JBCEZU010000538">
    <property type="protein sequence ID" value="KAK9518557.1"/>
    <property type="molecule type" value="Genomic_DNA"/>
</dbReference>
<dbReference type="PANTHER" id="PTHR15863">
    <property type="entry name" value="MRN COMPLEX-INTERACTING PROTEIN"/>
    <property type="match status" value="1"/>
</dbReference>
<evidence type="ECO:0000313" key="3">
    <source>
        <dbReference type="EMBL" id="KAK9518557.1"/>
    </source>
</evidence>
<feature type="compositionally biased region" description="Polar residues" evidence="1">
    <location>
        <begin position="152"/>
        <end position="169"/>
    </location>
</feature>
<keyword evidence="4" id="KW-1185">Reference proteome</keyword>
<comment type="caution">
    <text evidence="3">The sequence shown here is derived from an EMBL/GenBank/DDBJ whole genome shotgun (WGS) entry which is preliminary data.</text>
</comment>
<organism evidence="3 4">
    <name type="scientific">Zoarces viviparus</name>
    <name type="common">Viviparous eelpout</name>
    <name type="synonym">Blennius viviparus</name>
    <dbReference type="NCBI Taxonomy" id="48416"/>
    <lineage>
        <taxon>Eukaryota</taxon>
        <taxon>Metazoa</taxon>
        <taxon>Chordata</taxon>
        <taxon>Craniata</taxon>
        <taxon>Vertebrata</taxon>
        <taxon>Euteleostomi</taxon>
        <taxon>Actinopterygii</taxon>
        <taxon>Neopterygii</taxon>
        <taxon>Teleostei</taxon>
        <taxon>Neoteleostei</taxon>
        <taxon>Acanthomorphata</taxon>
        <taxon>Eupercaria</taxon>
        <taxon>Perciformes</taxon>
        <taxon>Cottioidei</taxon>
        <taxon>Zoarcales</taxon>
        <taxon>Zoarcidae</taxon>
        <taxon>Zoarcinae</taxon>
        <taxon>Zoarces</taxon>
    </lineage>
</organism>
<reference evidence="3 4" key="1">
    <citation type="journal article" date="2024" name="Genome Biol. Evol.">
        <title>Chromosome-level genome assembly of the viviparous eelpout Zoarces viviparus.</title>
        <authorList>
            <person name="Fuhrmann N."/>
            <person name="Brasseur M.V."/>
            <person name="Bakowski C.E."/>
            <person name="Podsiadlowski L."/>
            <person name="Prost S."/>
            <person name="Krehenwinkel H."/>
            <person name="Mayer C."/>
        </authorList>
    </citation>
    <scope>NUCLEOTIDE SEQUENCE [LARGE SCALE GENOMIC DNA]</scope>
    <source>
        <strain evidence="3">NO-MEL_2022_Ind0_liver</strain>
    </source>
</reference>
<gene>
    <name evidence="3" type="ORF">VZT92_023861</name>
</gene>
<dbReference type="GO" id="GO:0005634">
    <property type="term" value="C:nucleus"/>
    <property type="evidence" value="ECO:0007669"/>
    <property type="project" value="TreeGrafter"/>
</dbReference>